<evidence type="ECO:0000313" key="3">
    <source>
        <dbReference type="EMBL" id="KAH7095059.1"/>
    </source>
</evidence>
<dbReference type="OrthoDB" id="408373at2759"/>
<proteinExistence type="predicted"/>
<reference evidence="3" key="1">
    <citation type="journal article" date="2021" name="Nat. Commun.">
        <title>Genetic determinants of endophytism in the Arabidopsis root mycobiome.</title>
        <authorList>
            <person name="Mesny F."/>
            <person name="Miyauchi S."/>
            <person name="Thiergart T."/>
            <person name="Pickel B."/>
            <person name="Atanasova L."/>
            <person name="Karlsson M."/>
            <person name="Huettel B."/>
            <person name="Barry K.W."/>
            <person name="Haridas S."/>
            <person name="Chen C."/>
            <person name="Bauer D."/>
            <person name="Andreopoulos W."/>
            <person name="Pangilinan J."/>
            <person name="LaButti K."/>
            <person name="Riley R."/>
            <person name="Lipzen A."/>
            <person name="Clum A."/>
            <person name="Drula E."/>
            <person name="Henrissat B."/>
            <person name="Kohler A."/>
            <person name="Grigoriev I.V."/>
            <person name="Martin F.M."/>
            <person name="Hacquard S."/>
        </authorList>
    </citation>
    <scope>NUCLEOTIDE SEQUENCE</scope>
    <source>
        <strain evidence="3">MPI-SDFR-AT-0120</strain>
    </source>
</reference>
<dbReference type="Proteomes" id="UP000813461">
    <property type="component" value="Unassembled WGS sequence"/>
</dbReference>
<keyword evidence="1" id="KW-0732">Signal</keyword>
<dbReference type="InterPro" id="IPR052897">
    <property type="entry name" value="Sec-Metab_Biosynth_Hydrolase"/>
</dbReference>
<dbReference type="EMBL" id="JAGMVJ010000001">
    <property type="protein sequence ID" value="KAH7095059.1"/>
    <property type="molecule type" value="Genomic_DNA"/>
</dbReference>
<organism evidence="3 4">
    <name type="scientific">Paraphoma chrysanthemicola</name>
    <dbReference type="NCBI Taxonomy" id="798071"/>
    <lineage>
        <taxon>Eukaryota</taxon>
        <taxon>Fungi</taxon>
        <taxon>Dikarya</taxon>
        <taxon>Ascomycota</taxon>
        <taxon>Pezizomycotina</taxon>
        <taxon>Dothideomycetes</taxon>
        <taxon>Pleosporomycetidae</taxon>
        <taxon>Pleosporales</taxon>
        <taxon>Pleosporineae</taxon>
        <taxon>Phaeosphaeriaceae</taxon>
        <taxon>Paraphoma</taxon>
    </lineage>
</organism>
<dbReference type="GO" id="GO:0016787">
    <property type="term" value="F:hydrolase activity"/>
    <property type="evidence" value="ECO:0007669"/>
    <property type="project" value="UniProtKB-KW"/>
</dbReference>
<dbReference type="PANTHER" id="PTHR37017">
    <property type="entry name" value="AB HYDROLASE-1 DOMAIN-CONTAINING PROTEIN-RELATED"/>
    <property type="match status" value="1"/>
</dbReference>
<keyword evidence="3" id="KW-0378">Hydrolase</keyword>
<evidence type="ECO:0000313" key="4">
    <source>
        <dbReference type="Proteomes" id="UP000813461"/>
    </source>
</evidence>
<dbReference type="InterPro" id="IPR000073">
    <property type="entry name" value="AB_hydrolase_1"/>
</dbReference>
<dbReference type="Gene3D" id="3.40.50.1820">
    <property type="entry name" value="alpha/beta hydrolase"/>
    <property type="match status" value="1"/>
</dbReference>
<comment type="caution">
    <text evidence="3">The sequence shown here is derived from an EMBL/GenBank/DDBJ whole genome shotgun (WGS) entry which is preliminary data.</text>
</comment>
<dbReference type="AlphaFoldDB" id="A0A8K0RIF4"/>
<evidence type="ECO:0000256" key="1">
    <source>
        <dbReference type="SAM" id="SignalP"/>
    </source>
</evidence>
<evidence type="ECO:0000259" key="2">
    <source>
        <dbReference type="Pfam" id="PF12697"/>
    </source>
</evidence>
<dbReference type="Pfam" id="PF12697">
    <property type="entry name" value="Abhydrolase_6"/>
    <property type="match status" value="1"/>
</dbReference>
<keyword evidence="4" id="KW-1185">Reference proteome</keyword>
<feature type="chain" id="PRO_5035480592" evidence="1">
    <location>
        <begin position="24"/>
        <end position="286"/>
    </location>
</feature>
<feature type="domain" description="AB hydrolase-1" evidence="2">
    <location>
        <begin position="34"/>
        <end position="277"/>
    </location>
</feature>
<protein>
    <submittedName>
        <fullName evidence="3">Alpha/Beta hydrolase protein</fullName>
    </submittedName>
</protein>
<accession>A0A8K0RIF4</accession>
<dbReference type="InterPro" id="IPR029058">
    <property type="entry name" value="AB_hydrolase_fold"/>
</dbReference>
<dbReference type="PANTHER" id="PTHR37017:SF11">
    <property type="entry name" value="ESTERASE_LIPASE_THIOESTERASE DOMAIN-CONTAINING PROTEIN"/>
    <property type="match status" value="1"/>
</dbReference>
<gene>
    <name evidence="3" type="ORF">FB567DRAFT_600814</name>
</gene>
<name>A0A8K0RIF4_9PLEO</name>
<sequence length="286" mass="31042">MSRRIVFVIILSASLSFIAGSRAAPEPAKPKTAVILVHGAFGNAAVWDQVKSRLDKIGYDVEAVDLPSVGKGSAKVDRTPDIKVVQKAIGKRLHKGREQDVILVGNSYGATVIGDAVKDYERLSSVDMQEPAQGRILGVIMLSGFIPYINEVTSGHPDIRVISPTWFRFEGTSLVYWDNDLKNYPPSYTLFNLLGKGPAASAVAQLAPSSFAALNATAQYIPYTGKFRCLYVIGQYDNAVPAALSSSYIEQPGAKFEVLTIDGDHEPQLSRPDTVVKVIRRFAGEI</sequence>
<feature type="signal peptide" evidence="1">
    <location>
        <begin position="1"/>
        <end position="23"/>
    </location>
</feature>
<dbReference type="SUPFAM" id="SSF53474">
    <property type="entry name" value="alpha/beta-Hydrolases"/>
    <property type="match status" value="1"/>
</dbReference>